<evidence type="ECO:0000313" key="1">
    <source>
        <dbReference type="EMBL" id="RSH84944.1"/>
    </source>
</evidence>
<dbReference type="Proteomes" id="UP000279236">
    <property type="component" value="Unassembled WGS sequence"/>
</dbReference>
<gene>
    <name evidence="1" type="ORF">EHS24_006493</name>
</gene>
<accession>A0A427Y1B1</accession>
<dbReference type="RefSeq" id="XP_028478392.1">
    <property type="nucleotide sequence ID" value="XM_028621940.1"/>
</dbReference>
<reference evidence="1 2" key="1">
    <citation type="submission" date="2018-11" db="EMBL/GenBank/DDBJ databases">
        <title>Genome sequence of Apiotrichum porosum DSM 27194.</title>
        <authorList>
            <person name="Aliyu H."/>
            <person name="Gorte O."/>
            <person name="Ochsenreither K."/>
        </authorList>
    </citation>
    <scope>NUCLEOTIDE SEQUENCE [LARGE SCALE GENOMIC DNA]</scope>
    <source>
        <strain evidence="1 2">DSM 27194</strain>
    </source>
</reference>
<keyword evidence="2" id="KW-1185">Reference proteome</keyword>
<name>A0A427Y1B1_9TREE</name>
<dbReference type="AlphaFoldDB" id="A0A427Y1B1"/>
<protein>
    <submittedName>
        <fullName evidence="1">Uncharacterized protein</fullName>
    </submittedName>
</protein>
<proteinExistence type="predicted"/>
<dbReference type="EMBL" id="RSCE01000003">
    <property type="protein sequence ID" value="RSH84944.1"/>
    <property type="molecule type" value="Genomic_DNA"/>
</dbReference>
<dbReference type="GeneID" id="39591036"/>
<dbReference type="OrthoDB" id="442921at2759"/>
<sequence>MAPLDHESFPDIMDSIILSGDWETWIALRGASATFKTRVDDLLRRHLVMTHPAPRGANWHPVIITGRRCNTRIAPTAPTWGPVGSYADILDDTVFDRALTHAHVVDLKGALDPPPELIFKICPRVLRIMPDSSGEFYRGVRSFSALAYHLVGGREGGTLVVFAGALKPKGDVNLPAWMRKVLFNLHFWEHEDRPMRLAPLPFNVQSFDHMDPVGKELVYIFPDNKDVPLHLVRSTLMDLIHGWNLDLTYTVVNLEGVCGGEDAASLAEQEIPQQWIKEMFWRDRYRLQLAMANVSFVTRAQYRARLDPGEWELETEI</sequence>
<organism evidence="1 2">
    <name type="scientific">Apiotrichum porosum</name>
    <dbReference type="NCBI Taxonomy" id="105984"/>
    <lineage>
        <taxon>Eukaryota</taxon>
        <taxon>Fungi</taxon>
        <taxon>Dikarya</taxon>
        <taxon>Basidiomycota</taxon>
        <taxon>Agaricomycotina</taxon>
        <taxon>Tremellomycetes</taxon>
        <taxon>Trichosporonales</taxon>
        <taxon>Trichosporonaceae</taxon>
        <taxon>Apiotrichum</taxon>
    </lineage>
</organism>
<comment type="caution">
    <text evidence="1">The sequence shown here is derived from an EMBL/GenBank/DDBJ whole genome shotgun (WGS) entry which is preliminary data.</text>
</comment>
<evidence type="ECO:0000313" key="2">
    <source>
        <dbReference type="Proteomes" id="UP000279236"/>
    </source>
</evidence>